<keyword evidence="3" id="KW-1185">Reference proteome</keyword>
<evidence type="ECO:0000313" key="3">
    <source>
        <dbReference type="Proteomes" id="UP000717585"/>
    </source>
</evidence>
<gene>
    <name evidence="2" type="ORF">J8273_0486</name>
</gene>
<feature type="compositionally biased region" description="Basic residues" evidence="1">
    <location>
        <begin position="178"/>
        <end position="191"/>
    </location>
</feature>
<feature type="compositionally biased region" description="Basic and acidic residues" evidence="1">
    <location>
        <begin position="160"/>
        <end position="176"/>
    </location>
</feature>
<accession>A0A8J6B8C4</accession>
<organism evidence="2 3">
    <name type="scientific">Carpediemonas membranifera</name>
    <dbReference type="NCBI Taxonomy" id="201153"/>
    <lineage>
        <taxon>Eukaryota</taxon>
        <taxon>Metamonada</taxon>
        <taxon>Carpediemonas-like organisms</taxon>
        <taxon>Carpediemonas</taxon>
    </lineage>
</organism>
<dbReference type="AlphaFoldDB" id="A0A8J6B8C4"/>
<dbReference type="EMBL" id="JAHDYR010000012">
    <property type="protein sequence ID" value="KAG9395264.1"/>
    <property type="molecule type" value="Genomic_DNA"/>
</dbReference>
<protein>
    <submittedName>
        <fullName evidence="2">Uncharacterized protein</fullName>
    </submittedName>
</protein>
<evidence type="ECO:0000256" key="1">
    <source>
        <dbReference type="SAM" id="MobiDB-lite"/>
    </source>
</evidence>
<comment type="caution">
    <text evidence="2">The sequence shown here is derived from an EMBL/GenBank/DDBJ whole genome shotgun (WGS) entry which is preliminary data.</text>
</comment>
<evidence type="ECO:0000313" key="2">
    <source>
        <dbReference type="EMBL" id="KAG9395264.1"/>
    </source>
</evidence>
<proteinExistence type="predicted"/>
<sequence length="266" mass="30121">MPLFCKGKNKTVFNPRDGAAFKLRCVDHRLLTINKDGNLSLRTKKGKKKAVWQTFVTESTGQDGFYRLVHPPTNSYIFAKKHKIYGKIIKPGKEQKYARRADHVFKLSPIEGGTWALQSARNSNFLGVISSKLRLSDMVTMCAESWEILPADAAAVDPTKVDKRGKPVKQKVDPRAVKGNKKGNNKGRHAKAPAMQQPMMMPQGGMMMPQQQQMPMMQQPMQPMMMPQQQMPMMMPMMMQQPMMQPMMMGQAPLSARRGKGKGRRR</sequence>
<reference evidence="2" key="1">
    <citation type="submission" date="2021-05" db="EMBL/GenBank/DDBJ databases">
        <title>A free-living protist that lacks canonical eukaryotic 1 DNA replication and segregation systems.</title>
        <authorList>
            <person name="Salas-Leiva D.E."/>
            <person name="Tromer E.C."/>
            <person name="Curtis B.A."/>
            <person name="Jerlstrom-Hultqvist J."/>
            <person name="Kolisko M."/>
            <person name="Yi Z."/>
            <person name="Salas-Leiva J.S."/>
            <person name="Gallot-Lavallee L."/>
            <person name="Kops G.J.P.L."/>
            <person name="Archibald J.M."/>
            <person name="Simpson A.G.B."/>
            <person name="Roger A.J."/>
        </authorList>
    </citation>
    <scope>NUCLEOTIDE SEQUENCE</scope>
    <source>
        <strain evidence="2">BICM</strain>
    </source>
</reference>
<name>A0A8J6B8C4_9EUKA</name>
<dbReference type="Proteomes" id="UP000717585">
    <property type="component" value="Unassembled WGS sequence"/>
</dbReference>
<feature type="region of interest" description="Disordered" evidence="1">
    <location>
        <begin position="160"/>
        <end position="202"/>
    </location>
</feature>